<organism evidence="7 8">
    <name type="scientific">Candidatus Dorea gallistercoris</name>
    <dbReference type="NCBI Taxonomy" id="2838542"/>
    <lineage>
        <taxon>Bacteria</taxon>
        <taxon>Bacillati</taxon>
        <taxon>Bacillota</taxon>
        <taxon>Clostridia</taxon>
        <taxon>Lachnospirales</taxon>
        <taxon>Lachnospiraceae</taxon>
        <taxon>Dorea</taxon>
    </lineage>
</organism>
<feature type="transmembrane region" description="Helical" evidence="6">
    <location>
        <begin position="464"/>
        <end position="486"/>
    </location>
</feature>
<dbReference type="AlphaFoldDB" id="A0A9D1R8A3"/>
<reference evidence="7" key="1">
    <citation type="journal article" date="2021" name="PeerJ">
        <title>Extensive microbial diversity within the chicken gut microbiome revealed by metagenomics and culture.</title>
        <authorList>
            <person name="Gilroy R."/>
            <person name="Ravi A."/>
            <person name="Getino M."/>
            <person name="Pursley I."/>
            <person name="Horton D.L."/>
            <person name="Alikhan N.F."/>
            <person name="Baker D."/>
            <person name="Gharbi K."/>
            <person name="Hall N."/>
            <person name="Watson M."/>
            <person name="Adriaenssens E.M."/>
            <person name="Foster-Nyarko E."/>
            <person name="Jarju S."/>
            <person name="Secka A."/>
            <person name="Antonio M."/>
            <person name="Oren A."/>
            <person name="Chaudhuri R.R."/>
            <person name="La Ragione R."/>
            <person name="Hildebrand F."/>
            <person name="Pallen M.J."/>
        </authorList>
    </citation>
    <scope>NUCLEOTIDE SEQUENCE</scope>
    <source>
        <strain evidence="7">ChiSxjej1B13-11762</strain>
    </source>
</reference>
<evidence type="ECO:0000256" key="5">
    <source>
        <dbReference type="ARBA" id="ARBA00023136"/>
    </source>
</evidence>
<feature type="transmembrane region" description="Helical" evidence="6">
    <location>
        <begin position="155"/>
        <end position="176"/>
    </location>
</feature>
<feature type="transmembrane region" description="Helical" evidence="6">
    <location>
        <begin position="306"/>
        <end position="327"/>
    </location>
</feature>
<dbReference type="Proteomes" id="UP000824263">
    <property type="component" value="Unassembled WGS sequence"/>
</dbReference>
<feature type="transmembrane region" description="Helical" evidence="6">
    <location>
        <begin position="182"/>
        <end position="203"/>
    </location>
</feature>
<feature type="transmembrane region" description="Helical" evidence="6">
    <location>
        <begin position="227"/>
        <end position="253"/>
    </location>
</feature>
<gene>
    <name evidence="7" type="ORF">H9873_01000</name>
</gene>
<keyword evidence="3 6" id="KW-0812">Transmembrane</keyword>
<dbReference type="EMBL" id="DXGF01000021">
    <property type="protein sequence ID" value="HIW82892.1"/>
    <property type="molecule type" value="Genomic_DNA"/>
</dbReference>
<feature type="transmembrane region" description="Helical" evidence="6">
    <location>
        <begin position="51"/>
        <end position="73"/>
    </location>
</feature>
<feature type="transmembrane region" description="Helical" evidence="6">
    <location>
        <begin position="378"/>
        <end position="394"/>
    </location>
</feature>
<proteinExistence type="predicted"/>
<feature type="transmembrane region" description="Helical" evidence="6">
    <location>
        <begin position="12"/>
        <end position="31"/>
    </location>
</feature>
<dbReference type="InterPro" id="IPR050833">
    <property type="entry name" value="Poly_Biosynth_Transport"/>
</dbReference>
<dbReference type="GO" id="GO:0005886">
    <property type="term" value="C:plasma membrane"/>
    <property type="evidence" value="ECO:0007669"/>
    <property type="project" value="UniProtKB-SubCell"/>
</dbReference>
<dbReference type="PANTHER" id="PTHR30250">
    <property type="entry name" value="PST FAMILY PREDICTED COLANIC ACID TRANSPORTER"/>
    <property type="match status" value="1"/>
</dbReference>
<keyword evidence="4 6" id="KW-1133">Transmembrane helix</keyword>
<sequence>MRSRQAAKNMIASIFLQGVVFLSGIILPRFFLREYGSNINGMVTSVNQFLVYLGLAEAGIGTASLVALYAPLARRDQDEVNGVLSASRRFYNRSGYLFGALTAGLVLIYPYLITQQLSASLVRTMIVILASSTLVDYFCLGKYKVLLTADQRGYVVSYIQAFGTILNMLVTILLIGQHANVLVVKAAATLVYILRFFFVRAYVRRHYKEVDFQAPARMDRLKQKNAALLHQVVGVIVNNTDVALLTICLGSRSLLEVSVYGTYNMVVYAINLFMNSFSNGLTAGFGEVISKKEKEVLKQSFSGYEYVFTMVVFCIFVCVWVLLLPFISVYTLNVTDAEYIRPLSAVLFTLIVLLQNIRIPGLTIISAAGHFRETRRQAILEAVINIVVSLALIWKYGMNGVLFGTVCSYGYRSFEILVYNSRHLIPGTGRTTLARILRNAAVSAALIGIGRTVVPWQMTSFMGWGLYGAAVFAAAAVCLGLVNYLCEPEEFQRLFRRFQNIMQKGK</sequence>
<evidence type="ECO:0000256" key="6">
    <source>
        <dbReference type="SAM" id="Phobius"/>
    </source>
</evidence>
<feature type="transmembrane region" description="Helical" evidence="6">
    <location>
        <begin position="339"/>
        <end position="357"/>
    </location>
</feature>
<reference evidence="7" key="2">
    <citation type="submission" date="2021-04" db="EMBL/GenBank/DDBJ databases">
        <authorList>
            <person name="Gilroy R."/>
        </authorList>
    </citation>
    <scope>NUCLEOTIDE SEQUENCE</scope>
    <source>
        <strain evidence="7">ChiSxjej1B13-11762</strain>
    </source>
</reference>
<comment type="subcellular location">
    <subcellularLocation>
        <location evidence="1">Cell membrane</location>
        <topology evidence="1">Multi-pass membrane protein</topology>
    </subcellularLocation>
</comment>
<feature type="transmembrane region" description="Helical" evidence="6">
    <location>
        <begin position="94"/>
        <end position="113"/>
    </location>
</feature>
<feature type="transmembrane region" description="Helical" evidence="6">
    <location>
        <begin position="265"/>
        <end position="285"/>
    </location>
</feature>
<keyword evidence="5 6" id="KW-0472">Membrane</keyword>
<evidence type="ECO:0000256" key="4">
    <source>
        <dbReference type="ARBA" id="ARBA00022989"/>
    </source>
</evidence>
<dbReference type="PANTHER" id="PTHR30250:SF26">
    <property type="entry name" value="PSMA PROTEIN"/>
    <property type="match status" value="1"/>
</dbReference>
<feature type="transmembrane region" description="Helical" evidence="6">
    <location>
        <begin position="125"/>
        <end position="143"/>
    </location>
</feature>
<protein>
    <submittedName>
        <fullName evidence="7">Polysaccharide biosynthesis C-terminal domain-containing protein</fullName>
    </submittedName>
</protein>
<name>A0A9D1R8A3_9FIRM</name>
<comment type="caution">
    <text evidence="7">The sequence shown here is derived from an EMBL/GenBank/DDBJ whole genome shotgun (WGS) entry which is preliminary data.</text>
</comment>
<evidence type="ECO:0000256" key="3">
    <source>
        <dbReference type="ARBA" id="ARBA00022692"/>
    </source>
</evidence>
<keyword evidence="2" id="KW-1003">Cell membrane</keyword>
<accession>A0A9D1R8A3</accession>
<evidence type="ECO:0000313" key="7">
    <source>
        <dbReference type="EMBL" id="HIW82892.1"/>
    </source>
</evidence>
<evidence type="ECO:0000313" key="8">
    <source>
        <dbReference type="Proteomes" id="UP000824263"/>
    </source>
</evidence>
<evidence type="ECO:0000256" key="1">
    <source>
        <dbReference type="ARBA" id="ARBA00004651"/>
    </source>
</evidence>
<evidence type="ECO:0000256" key="2">
    <source>
        <dbReference type="ARBA" id="ARBA00022475"/>
    </source>
</evidence>